<protein>
    <submittedName>
        <fullName evidence="1">Uncharacterized protein</fullName>
    </submittedName>
</protein>
<keyword evidence="2" id="KW-1185">Reference proteome</keyword>
<organism evidence="1 2">
    <name type="scientific">Bifidobacterium samirii</name>
    <dbReference type="NCBI Taxonomy" id="2306974"/>
    <lineage>
        <taxon>Bacteria</taxon>
        <taxon>Bacillati</taxon>
        <taxon>Actinomycetota</taxon>
        <taxon>Actinomycetes</taxon>
        <taxon>Bifidobacteriales</taxon>
        <taxon>Bifidobacteriaceae</taxon>
        <taxon>Bifidobacterium</taxon>
    </lineage>
</organism>
<evidence type="ECO:0000313" key="2">
    <source>
        <dbReference type="Proteomes" id="UP000287470"/>
    </source>
</evidence>
<gene>
    <name evidence="1" type="ORF">D2E24_0408</name>
</gene>
<dbReference type="RefSeq" id="WP_125967695.1">
    <property type="nucleotide sequence ID" value="NZ_QXGK01000003.1"/>
</dbReference>
<dbReference type="Proteomes" id="UP000287470">
    <property type="component" value="Unassembled WGS sequence"/>
</dbReference>
<dbReference type="AlphaFoldDB" id="A0A430FVT4"/>
<comment type="caution">
    <text evidence="1">The sequence shown here is derived from an EMBL/GenBank/DDBJ whole genome shotgun (WGS) entry which is preliminary data.</text>
</comment>
<reference evidence="1 2" key="1">
    <citation type="submission" date="2018-09" db="EMBL/GenBank/DDBJ databases">
        <title>Characterization of the phylogenetic diversity of five novel species belonging to the genus Bifidobacterium.</title>
        <authorList>
            <person name="Lugli G.A."/>
            <person name="Duranti S."/>
            <person name="Milani C."/>
        </authorList>
    </citation>
    <scope>NUCLEOTIDE SEQUENCE [LARGE SCALE GENOMIC DNA]</scope>
    <source>
        <strain evidence="1 2">2033B</strain>
    </source>
</reference>
<name>A0A430FVT4_9BIFI</name>
<evidence type="ECO:0000313" key="1">
    <source>
        <dbReference type="EMBL" id="RSX58048.1"/>
    </source>
</evidence>
<proteinExistence type="predicted"/>
<accession>A0A430FVT4</accession>
<dbReference type="EMBL" id="QXGK01000003">
    <property type="protein sequence ID" value="RSX58048.1"/>
    <property type="molecule type" value="Genomic_DNA"/>
</dbReference>
<sequence length="221" mass="25661">MTCVETSSMSWWEAVTLLLALISAIGMGWQIFRAETVLPPAVLNIEWDDHGLVWDSVLNRLRIDIAVRPAFGFVLYDAKIIETTDWPQPRANWLKRYCNRVTEDGEPLRHIVRFEENDSVKFVVQSFSLSVALRRPVANAWLVEVSDSGEIENHVRLPKVTIKMWRWFPGAVIIDFCNRFLRRCCCPLRFPLGQWKIEKTDCRSVIPYDALSRSRHNGKPF</sequence>